<dbReference type="EMBL" id="FNTB01000001">
    <property type="protein sequence ID" value="SEC73022.1"/>
    <property type="molecule type" value="Genomic_DNA"/>
</dbReference>
<reference evidence="4 5" key="1">
    <citation type="submission" date="2016-10" db="EMBL/GenBank/DDBJ databases">
        <authorList>
            <person name="de Groot N.N."/>
        </authorList>
    </citation>
    <scope>NUCLEOTIDE SEQUENCE [LARGE SCALE GENOMIC DNA]</scope>
    <source>
        <strain evidence="4 5">MAR_2009_71</strain>
    </source>
</reference>
<keyword evidence="1" id="KW-0812">Transmembrane</keyword>
<gene>
    <name evidence="4" type="ORF">SAMN05192540_3930</name>
</gene>
<keyword evidence="1" id="KW-1133">Transmembrane helix</keyword>
<dbReference type="InterPro" id="IPR012373">
    <property type="entry name" value="Ferrdict_sens_TM"/>
</dbReference>
<dbReference type="PANTHER" id="PTHR30273:SF2">
    <property type="entry name" value="PROTEIN FECR"/>
    <property type="match status" value="1"/>
</dbReference>
<feature type="transmembrane region" description="Helical" evidence="1">
    <location>
        <begin position="97"/>
        <end position="116"/>
    </location>
</feature>
<keyword evidence="1" id="KW-0472">Membrane</keyword>
<evidence type="ECO:0000313" key="4">
    <source>
        <dbReference type="EMBL" id="SEC73022.1"/>
    </source>
</evidence>
<protein>
    <submittedName>
        <fullName evidence="4">FecR family protein</fullName>
    </submittedName>
</protein>
<evidence type="ECO:0000259" key="3">
    <source>
        <dbReference type="Pfam" id="PF16344"/>
    </source>
</evidence>
<accession>A0A1H4UVX0</accession>
<dbReference type="GO" id="GO:0016989">
    <property type="term" value="F:sigma factor antagonist activity"/>
    <property type="evidence" value="ECO:0007669"/>
    <property type="project" value="TreeGrafter"/>
</dbReference>
<proteinExistence type="predicted"/>
<evidence type="ECO:0000256" key="1">
    <source>
        <dbReference type="SAM" id="Phobius"/>
    </source>
</evidence>
<dbReference type="OrthoDB" id="704021at2"/>
<evidence type="ECO:0000313" key="5">
    <source>
        <dbReference type="Proteomes" id="UP000183038"/>
    </source>
</evidence>
<feature type="domain" description="FecR protein" evidence="2">
    <location>
        <begin position="186"/>
        <end position="278"/>
    </location>
</feature>
<dbReference type="Gene3D" id="3.55.50.30">
    <property type="match status" value="1"/>
</dbReference>
<organism evidence="4 5">
    <name type="scientific">Maribacter dokdonensis</name>
    <dbReference type="NCBI Taxonomy" id="320912"/>
    <lineage>
        <taxon>Bacteria</taxon>
        <taxon>Pseudomonadati</taxon>
        <taxon>Bacteroidota</taxon>
        <taxon>Flavobacteriia</taxon>
        <taxon>Flavobacteriales</taxon>
        <taxon>Flavobacteriaceae</taxon>
        <taxon>Maribacter</taxon>
    </lineage>
</organism>
<dbReference type="PANTHER" id="PTHR30273">
    <property type="entry name" value="PERIPLASMIC SIGNAL SENSOR AND SIGMA FACTOR ACTIVATOR FECR-RELATED"/>
    <property type="match status" value="1"/>
</dbReference>
<dbReference type="InterPro" id="IPR032508">
    <property type="entry name" value="FecR_C"/>
</dbReference>
<dbReference type="InterPro" id="IPR006860">
    <property type="entry name" value="FecR"/>
</dbReference>
<dbReference type="RefSeq" id="WP_074674581.1">
    <property type="nucleotide sequence ID" value="NZ_FNTB01000001.1"/>
</dbReference>
<dbReference type="Gene3D" id="2.60.120.1440">
    <property type="match status" value="1"/>
</dbReference>
<dbReference type="Proteomes" id="UP000183038">
    <property type="component" value="Unassembled WGS sequence"/>
</dbReference>
<sequence length="400" mass="46697">MKYDYYKIEDFVADEYFQKWVLNTDDMCDNFWQNWLKDSPGKLEDIEKARNFIMLLNVEENQLAEQDFNAMWRNIIERRDVSKSQLIRSRKTKPFSYARVAAVFIGLMVSAMAVYYTTVDFTEPVEVFNQITLELEDGTIKYLNEEKSEMVTNAQGKKIVEQRQNTLHYANADTLFQELKYNQLTVPYGKKFQLELSDGSHVFLNSGSKLRYPVHFLSDTPRNVYLDGEAYFEVEKDKSRPFTVVTHDMDTRVLGTEFNVSSYGNENNTSTVLVEGSVIVYSSGDEDMEEAIKIVPGERAVFQDDAIDVATVNVEKYIAWKDNKLLFEDDRFYLILKELERNFNVEIENRYGDLENKKFTGSFDKESLDQILRVCSEHTPFQYSWSNGKIIITKNQELSK</sequence>
<dbReference type="Pfam" id="PF04773">
    <property type="entry name" value="FecR"/>
    <property type="match status" value="1"/>
</dbReference>
<dbReference type="FunFam" id="2.60.120.1440:FF:000001">
    <property type="entry name" value="Putative anti-sigma factor"/>
    <property type="match status" value="1"/>
</dbReference>
<name>A0A1H4UVX0_9FLAO</name>
<evidence type="ECO:0000259" key="2">
    <source>
        <dbReference type="Pfam" id="PF04773"/>
    </source>
</evidence>
<feature type="domain" description="Protein FecR C-terminal" evidence="3">
    <location>
        <begin position="324"/>
        <end position="392"/>
    </location>
</feature>
<dbReference type="AlphaFoldDB" id="A0A1H4UVX0"/>
<dbReference type="Pfam" id="PF16344">
    <property type="entry name" value="FecR_C"/>
    <property type="match status" value="1"/>
</dbReference>